<dbReference type="eggNOG" id="KOG0714">
    <property type="taxonomic scope" value="Eukaryota"/>
</dbReference>
<dbReference type="Proteomes" id="UP000026915">
    <property type="component" value="Chromosome 9"/>
</dbReference>
<dbReference type="GO" id="GO:0030544">
    <property type="term" value="F:Hsp70 protein binding"/>
    <property type="evidence" value="ECO:0000318"/>
    <property type="project" value="GO_Central"/>
</dbReference>
<dbReference type="InterPro" id="IPR051100">
    <property type="entry name" value="DnaJ_subfamily_B/C"/>
</dbReference>
<evidence type="ECO:0000256" key="5">
    <source>
        <dbReference type="SAM" id="Phobius"/>
    </source>
</evidence>
<evidence type="ECO:0000256" key="3">
    <source>
        <dbReference type="ARBA" id="ARBA00022989"/>
    </source>
</evidence>
<keyword evidence="4 5" id="KW-0472">Membrane</keyword>
<dbReference type="GO" id="GO:0071218">
    <property type="term" value="P:cellular response to misfolded protein"/>
    <property type="evidence" value="ECO:0000318"/>
    <property type="project" value="GO_Central"/>
</dbReference>
<name>A0A061GND5_THECC</name>
<dbReference type="InParanoid" id="A0A061GND5"/>
<dbReference type="Pfam" id="PF09320">
    <property type="entry name" value="DUF1977"/>
    <property type="match status" value="1"/>
</dbReference>
<evidence type="ECO:0000256" key="4">
    <source>
        <dbReference type="ARBA" id="ARBA00023136"/>
    </source>
</evidence>
<dbReference type="PANTHER" id="PTHR43908:SF3">
    <property type="entry name" value="AT29763P-RELATED"/>
    <property type="match status" value="1"/>
</dbReference>
<evidence type="ECO:0000256" key="1">
    <source>
        <dbReference type="ARBA" id="ARBA00004167"/>
    </source>
</evidence>
<proteinExistence type="predicted"/>
<feature type="domain" description="DUF1977" evidence="6">
    <location>
        <begin position="103"/>
        <end position="174"/>
    </location>
</feature>
<comment type="subcellular location">
    <subcellularLocation>
        <location evidence="1">Membrane</location>
        <topology evidence="1">Single-pass membrane protein</topology>
    </subcellularLocation>
</comment>
<dbReference type="STRING" id="3641.A0A061GND5"/>
<protein>
    <recommendedName>
        <fullName evidence="6">DUF1977 domain-containing protein</fullName>
    </recommendedName>
</protein>
<dbReference type="HOGENOM" id="CLU_1404743_0_0_1"/>
<evidence type="ECO:0000259" key="6">
    <source>
        <dbReference type="Pfam" id="PF09320"/>
    </source>
</evidence>
<dbReference type="GO" id="GO:0005789">
    <property type="term" value="C:endoplasmic reticulum membrane"/>
    <property type="evidence" value="ECO:0000318"/>
    <property type="project" value="GO_Central"/>
</dbReference>
<dbReference type="InterPro" id="IPR015399">
    <property type="entry name" value="DUF1977_DnaJ-like"/>
</dbReference>
<dbReference type="Gramene" id="EOY31036">
    <property type="protein sequence ID" value="EOY31036"/>
    <property type="gene ID" value="TCM_038059"/>
</dbReference>
<sequence>MIINIWKADFSFKEMPFATFRFLSFSICVLIQSLLALLILILLLNILPSSEHLYSLSRSYPYEYKMKTQKGVSYYVESTKFEQKYPANNPDRVRFEDRVNFFPSSEPVYSVSRSYPYEYKFTTQKGVNYYVRSTKFEQDYPLNSPERIKIEERVERDYYSVLAQNCRFELQRQQWGFIRETPHCDLLQKFQSAA</sequence>
<accession>A0A061GND5</accession>
<reference evidence="7 8" key="1">
    <citation type="journal article" date="2013" name="Genome Biol.">
        <title>The genome sequence of the most widely cultivated cacao type and its use to identify candidate genes regulating pod color.</title>
        <authorList>
            <person name="Motamayor J.C."/>
            <person name="Mockaitis K."/>
            <person name="Schmutz J."/>
            <person name="Haiminen N."/>
            <person name="Iii D.L."/>
            <person name="Cornejo O."/>
            <person name="Findley S.D."/>
            <person name="Zheng P."/>
            <person name="Utro F."/>
            <person name="Royaert S."/>
            <person name="Saski C."/>
            <person name="Jenkins J."/>
            <person name="Podicheti R."/>
            <person name="Zhao M."/>
            <person name="Scheffler B.E."/>
            <person name="Stack J.C."/>
            <person name="Feltus F.A."/>
            <person name="Mustiga G.M."/>
            <person name="Amores F."/>
            <person name="Phillips W."/>
            <person name="Marelli J.P."/>
            <person name="May G.D."/>
            <person name="Shapiro H."/>
            <person name="Ma J."/>
            <person name="Bustamante C.D."/>
            <person name="Schnell R.J."/>
            <person name="Main D."/>
            <person name="Gilbert D."/>
            <person name="Parida L."/>
            <person name="Kuhn D.N."/>
        </authorList>
    </citation>
    <scope>NUCLEOTIDE SEQUENCE [LARGE SCALE GENOMIC DNA]</scope>
    <source>
        <strain evidence="8">cv. Matina 1-6</strain>
    </source>
</reference>
<evidence type="ECO:0000256" key="2">
    <source>
        <dbReference type="ARBA" id="ARBA00022692"/>
    </source>
</evidence>
<feature type="transmembrane region" description="Helical" evidence="5">
    <location>
        <begin position="20"/>
        <end position="47"/>
    </location>
</feature>
<organism evidence="7 8">
    <name type="scientific">Theobroma cacao</name>
    <name type="common">Cacao</name>
    <name type="synonym">Cocoa</name>
    <dbReference type="NCBI Taxonomy" id="3641"/>
    <lineage>
        <taxon>Eukaryota</taxon>
        <taxon>Viridiplantae</taxon>
        <taxon>Streptophyta</taxon>
        <taxon>Embryophyta</taxon>
        <taxon>Tracheophyta</taxon>
        <taxon>Spermatophyta</taxon>
        <taxon>Magnoliopsida</taxon>
        <taxon>eudicotyledons</taxon>
        <taxon>Gunneridae</taxon>
        <taxon>Pentapetalae</taxon>
        <taxon>rosids</taxon>
        <taxon>malvids</taxon>
        <taxon>Malvales</taxon>
        <taxon>Malvaceae</taxon>
        <taxon>Byttnerioideae</taxon>
        <taxon>Theobroma</taxon>
    </lineage>
</organism>
<keyword evidence="3 5" id="KW-1133">Transmembrane helix</keyword>
<dbReference type="PANTHER" id="PTHR43908">
    <property type="entry name" value="AT29763P-RELATED"/>
    <property type="match status" value="1"/>
</dbReference>
<evidence type="ECO:0000313" key="7">
    <source>
        <dbReference type="EMBL" id="EOY31036.1"/>
    </source>
</evidence>
<keyword evidence="8" id="KW-1185">Reference proteome</keyword>
<evidence type="ECO:0000313" key="8">
    <source>
        <dbReference type="Proteomes" id="UP000026915"/>
    </source>
</evidence>
<gene>
    <name evidence="7" type="ORF">TCM_038059</name>
</gene>
<dbReference type="AlphaFoldDB" id="A0A061GND5"/>
<keyword evidence="2 5" id="KW-0812">Transmembrane</keyword>
<dbReference type="EMBL" id="CM001887">
    <property type="protein sequence ID" value="EOY31036.1"/>
    <property type="molecule type" value="Genomic_DNA"/>
</dbReference>